<comment type="caution">
    <text evidence="2">The sequence shown here is derived from an EMBL/GenBank/DDBJ whole genome shotgun (WGS) entry which is preliminary data.</text>
</comment>
<dbReference type="Proteomes" id="UP000494206">
    <property type="component" value="Unassembled WGS sequence"/>
</dbReference>
<keyword evidence="3" id="KW-1185">Reference proteome</keyword>
<dbReference type="AlphaFoldDB" id="A0A8S1ET38"/>
<dbReference type="CDD" id="cd00037">
    <property type="entry name" value="CLECT"/>
    <property type="match status" value="1"/>
</dbReference>
<organism evidence="2 3">
    <name type="scientific">Caenorhabditis bovis</name>
    <dbReference type="NCBI Taxonomy" id="2654633"/>
    <lineage>
        <taxon>Eukaryota</taxon>
        <taxon>Metazoa</taxon>
        <taxon>Ecdysozoa</taxon>
        <taxon>Nematoda</taxon>
        <taxon>Chromadorea</taxon>
        <taxon>Rhabditida</taxon>
        <taxon>Rhabditina</taxon>
        <taxon>Rhabditomorpha</taxon>
        <taxon>Rhabditoidea</taxon>
        <taxon>Rhabditidae</taxon>
        <taxon>Peloderinae</taxon>
        <taxon>Caenorhabditis</taxon>
    </lineage>
</organism>
<evidence type="ECO:0000313" key="3">
    <source>
        <dbReference type="Proteomes" id="UP000494206"/>
    </source>
</evidence>
<dbReference type="SUPFAM" id="SSF56436">
    <property type="entry name" value="C-type lectin-like"/>
    <property type="match status" value="1"/>
</dbReference>
<feature type="signal peptide" evidence="1">
    <location>
        <begin position="1"/>
        <end position="22"/>
    </location>
</feature>
<dbReference type="InterPro" id="IPR016187">
    <property type="entry name" value="CTDL_fold"/>
</dbReference>
<gene>
    <name evidence="2" type="ORF">CBOVIS_LOCUS5732</name>
</gene>
<sequence length="214" mass="24161">MPQESLISFLLIASILAAAIHSYHIHGDSDSDDELCDCDYGPPLPPEYVTDEPPAKCQQDCPIGFTKFKRSSGRIVCFQIVRGKMNYWQAAEKCKTITINGKLMGIENQIEYDWAKNLFGNKWHYLGARRKPECHAPKDVLRQMPQCQDDQMFFFTDGVTVGTFLWNNHWYFNNPDSHWLLNEFESAISMFAGGVGDISTGQIHDGALCGVAIC</sequence>
<dbReference type="InterPro" id="IPR016186">
    <property type="entry name" value="C-type_lectin-like/link_sf"/>
</dbReference>
<dbReference type="PANTHER" id="PTHR23124">
    <property type="entry name" value="C-TYPE LECTIN DOMAIN-CONTAINING PROTEIN-RELATED-RELATED"/>
    <property type="match status" value="1"/>
</dbReference>
<reference evidence="2 3" key="1">
    <citation type="submission" date="2020-04" db="EMBL/GenBank/DDBJ databases">
        <authorList>
            <person name="Laetsch R D."/>
            <person name="Stevens L."/>
            <person name="Kumar S."/>
            <person name="Blaxter L. M."/>
        </authorList>
    </citation>
    <scope>NUCLEOTIDE SEQUENCE [LARGE SCALE GENOMIC DNA]</scope>
</reference>
<evidence type="ECO:0000313" key="2">
    <source>
        <dbReference type="EMBL" id="CAB3403229.1"/>
    </source>
</evidence>
<accession>A0A8S1ET38</accession>
<name>A0A8S1ET38_9PELO</name>
<evidence type="ECO:0000256" key="1">
    <source>
        <dbReference type="SAM" id="SignalP"/>
    </source>
</evidence>
<dbReference type="Gene3D" id="3.10.100.10">
    <property type="entry name" value="Mannose-Binding Protein A, subunit A"/>
    <property type="match status" value="1"/>
</dbReference>
<feature type="chain" id="PRO_5035737913" description="C-type lectin domain-containing protein" evidence="1">
    <location>
        <begin position="23"/>
        <end position="214"/>
    </location>
</feature>
<keyword evidence="1" id="KW-0732">Signal</keyword>
<evidence type="ECO:0008006" key="4">
    <source>
        <dbReference type="Google" id="ProtNLM"/>
    </source>
</evidence>
<proteinExistence type="predicted"/>
<protein>
    <recommendedName>
        <fullName evidence="4">C-type lectin domain-containing protein</fullName>
    </recommendedName>
</protein>
<dbReference type="EMBL" id="CADEPM010000003">
    <property type="protein sequence ID" value="CAB3403229.1"/>
    <property type="molecule type" value="Genomic_DNA"/>
</dbReference>